<proteinExistence type="predicted"/>
<gene>
    <name evidence="1" type="ORF">SCUD_LOCUS9203</name>
</gene>
<name>A0A183K2J0_9TREM</name>
<dbReference type="AlphaFoldDB" id="A0A183K2J0"/>
<keyword evidence="2" id="KW-1185">Reference proteome</keyword>
<evidence type="ECO:0000313" key="2">
    <source>
        <dbReference type="Proteomes" id="UP000279833"/>
    </source>
</evidence>
<dbReference type="EMBL" id="UZAK01033120">
    <property type="protein sequence ID" value="VDP34634.1"/>
    <property type="molecule type" value="Genomic_DNA"/>
</dbReference>
<dbReference type="WBParaSite" id="SCUD_0000920301-mRNA-1">
    <property type="protein sequence ID" value="SCUD_0000920301-mRNA-1"/>
    <property type="gene ID" value="SCUD_0000920301"/>
</dbReference>
<sequence>MLLQKLNTALLRHNDKLSDFKITLNNRFQAFQDLLKEDETIIEENWRDQKRNNFSVSEGFWPQEALS</sequence>
<evidence type="ECO:0000313" key="3">
    <source>
        <dbReference type="WBParaSite" id="SCUD_0000920301-mRNA-1"/>
    </source>
</evidence>
<evidence type="ECO:0000313" key="1">
    <source>
        <dbReference type="EMBL" id="VDP34634.1"/>
    </source>
</evidence>
<organism evidence="3">
    <name type="scientific">Schistosoma curassoni</name>
    <dbReference type="NCBI Taxonomy" id="6186"/>
    <lineage>
        <taxon>Eukaryota</taxon>
        <taxon>Metazoa</taxon>
        <taxon>Spiralia</taxon>
        <taxon>Lophotrochozoa</taxon>
        <taxon>Platyhelminthes</taxon>
        <taxon>Trematoda</taxon>
        <taxon>Digenea</taxon>
        <taxon>Strigeidida</taxon>
        <taxon>Schistosomatoidea</taxon>
        <taxon>Schistosomatidae</taxon>
        <taxon>Schistosoma</taxon>
    </lineage>
</organism>
<accession>A0A183K2J0</accession>
<protein>
    <submittedName>
        <fullName evidence="1 3">Uncharacterized protein</fullName>
    </submittedName>
</protein>
<reference evidence="3" key="1">
    <citation type="submission" date="2016-06" db="UniProtKB">
        <authorList>
            <consortium name="WormBaseParasite"/>
        </authorList>
    </citation>
    <scope>IDENTIFICATION</scope>
</reference>
<dbReference type="Proteomes" id="UP000279833">
    <property type="component" value="Unassembled WGS sequence"/>
</dbReference>
<reference evidence="1 2" key="2">
    <citation type="submission" date="2018-11" db="EMBL/GenBank/DDBJ databases">
        <authorList>
            <consortium name="Pathogen Informatics"/>
        </authorList>
    </citation>
    <scope>NUCLEOTIDE SEQUENCE [LARGE SCALE GENOMIC DNA]</scope>
    <source>
        <strain evidence="1">Dakar</strain>
        <strain evidence="2">Dakar, Senegal</strain>
    </source>
</reference>